<evidence type="ECO:0000313" key="4">
    <source>
        <dbReference type="Proteomes" id="UP001244011"/>
    </source>
</evidence>
<sequence>MADTPTDEYHVQSRERAWQQHCHDEERQPYGYTPLSTDPTRKEIRLLEILPSNSSFHVVYCKIHHVPLHGPEWRPYEALSYCWGGSSLGRWIAIHGDASMRYLNVTDNLYFALWRLRDPSESRWMWVDAVCINQNDSAEKASQVLVMRDIYASSKRAVIWLGEKDGDGSSERGLELVFRVHTILNFDKTNNVKRDLFKQTDGPSKLPPPTFRLWWDLFALLNRSWFSRAWIVQELAVSPDLLVLCGYHQLPWTHFWGAINYLGEIAGLKLGAYSSALQRLQLCANLDQIRKQYQQQGQTSEPPGDQQQERVGSGDEQEETSQSGVGLSVMEALMYSQKAEATMPQDRLFAFYGLLSAHTTEGQTVVHRDFGLPDPNYLVPAAEIYRQAAVGLMQHLGNLDLLSVTSITRERWRPLPDGTTGQVGDEMAGLPTWVPNWTAGGLTEPFLWRHFLTEFRPEQRPTYRASGDSAYAPEFDATGQRLRLRGHVLGIIGRASQVVRPPPKQELDLSPISRANWARGYLEYQRALRSCEDVGGMWEPGNYSVTGESRIRAYCQTLHGGADGFLGEGITIDNVEFFFRIWHLSHMVPARILQILRLDTVGFFVLWTMALSLLTMLRVKVFGWPSAAGPDMVFTYLTTRLAHRRVINTEDQHGRGGYIGLGPPLAQPEDTIVICMGGKLPLVLRPSSEGAWEFIGECYIHGLQDGRKWEALESKRGADKEGETEFWLI</sequence>
<dbReference type="Proteomes" id="UP001244011">
    <property type="component" value="Unassembled WGS sequence"/>
</dbReference>
<gene>
    <name evidence="3" type="ORF">QBC33DRAFT_598877</name>
</gene>
<evidence type="ECO:0000256" key="1">
    <source>
        <dbReference type="SAM" id="MobiDB-lite"/>
    </source>
</evidence>
<dbReference type="EMBL" id="MU839029">
    <property type="protein sequence ID" value="KAK1763283.1"/>
    <property type="molecule type" value="Genomic_DNA"/>
</dbReference>
<feature type="region of interest" description="Disordered" evidence="1">
    <location>
        <begin position="1"/>
        <end position="36"/>
    </location>
</feature>
<dbReference type="Pfam" id="PF06985">
    <property type="entry name" value="HET"/>
    <property type="match status" value="1"/>
</dbReference>
<protein>
    <submittedName>
        <fullName evidence="3">Heterokaryon incompatibility protein-domain-containing protein</fullName>
    </submittedName>
</protein>
<name>A0AAJ0BRR2_9PEZI</name>
<organism evidence="3 4">
    <name type="scientific">Phialemonium atrogriseum</name>
    <dbReference type="NCBI Taxonomy" id="1093897"/>
    <lineage>
        <taxon>Eukaryota</taxon>
        <taxon>Fungi</taxon>
        <taxon>Dikarya</taxon>
        <taxon>Ascomycota</taxon>
        <taxon>Pezizomycotina</taxon>
        <taxon>Sordariomycetes</taxon>
        <taxon>Sordariomycetidae</taxon>
        <taxon>Cephalothecales</taxon>
        <taxon>Cephalothecaceae</taxon>
        <taxon>Phialemonium</taxon>
    </lineage>
</organism>
<evidence type="ECO:0000259" key="2">
    <source>
        <dbReference type="Pfam" id="PF06985"/>
    </source>
</evidence>
<dbReference type="Pfam" id="PF26639">
    <property type="entry name" value="Het-6_barrel"/>
    <property type="match status" value="1"/>
</dbReference>
<accession>A0AAJ0BRR2</accession>
<proteinExistence type="predicted"/>
<keyword evidence="4" id="KW-1185">Reference proteome</keyword>
<feature type="domain" description="Heterokaryon incompatibility" evidence="2">
    <location>
        <begin position="76"/>
        <end position="234"/>
    </location>
</feature>
<feature type="compositionally biased region" description="Basic and acidic residues" evidence="1">
    <location>
        <begin position="7"/>
        <end position="28"/>
    </location>
</feature>
<dbReference type="PANTHER" id="PTHR24148">
    <property type="entry name" value="ANKYRIN REPEAT DOMAIN-CONTAINING PROTEIN 39 HOMOLOG-RELATED"/>
    <property type="match status" value="1"/>
</dbReference>
<dbReference type="RefSeq" id="XP_060279496.1">
    <property type="nucleotide sequence ID" value="XM_060432010.1"/>
</dbReference>
<dbReference type="InterPro" id="IPR010730">
    <property type="entry name" value="HET"/>
</dbReference>
<dbReference type="AlphaFoldDB" id="A0AAJ0BRR2"/>
<dbReference type="GeneID" id="85315197"/>
<feature type="region of interest" description="Disordered" evidence="1">
    <location>
        <begin position="293"/>
        <end position="324"/>
    </location>
</feature>
<feature type="compositionally biased region" description="Polar residues" evidence="1">
    <location>
        <begin position="293"/>
        <end position="310"/>
    </location>
</feature>
<dbReference type="InterPro" id="IPR052895">
    <property type="entry name" value="HetReg/Transcr_Mod"/>
</dbReference>
<reference evidence="3" key="1">
    <citation type="submission" date="2023-06" db="EMBL/GenBank/DDBJ databases">
        <title>Genome-scale phylogeny and comparative genomics of the fungal order Sordariales.</title>
        <authorList>
            <consortium name="Lawrence Berkeley National Laboratory"/>
            <person name="Hensen N."/>
            <person name="Bonometti L."/>
            <person name="Westerberg I."/>
            <person name="Brannstrom I.O."/>
            <person name="Guillou S."/>
            <person name="Cros-Aarteil S."/>
            <person name="Calhoun S."/>
            <person name="Haridas S."/>
            <person name="Kuo A."/>
            <person name="Mondo S."/>
            <person name="Pangilinan J."/>
            <person name="Riley R."/>
            <person name="Labutti K."/>
            <person name="Andreopoulos B."/>
            <person name="Lipzen A."/>
            <person name="Chen C."/>
            <person name="Yanf M."/>
            <person name="Daum C."/>
            <person name="Ng V."/>
            <person name="Clum A."/>
            <person name="Steindorff A."/>
            <person name="Ohm R."/>
            <person name="Martin F."/>
            <person name="Silar P."/>
            <person name="Natvig D."/>
            <person name="Lalanne C."/>
            <person name="Gautier V."/>
            <person name="Ament-Velasquez S.L."/>
            <person name="Kruys A."/>
            <person name="Hutchinson M.I."/>
            <person name="Powell A.J."/>
            <person name="Barry K."/>
            <person name="Miller A.N."/>
            <person name="Grigoriev I.V."/>
            <person name="Debuchy R."/>
            <person name="Gladieux P."/>
            <person name="Thoren M.H."/>
            <person name="Johannesson H."/>
        </authorList>
    </citation>
    <scope>NUCLEOTIDE SEQUENCE</scope>
    <source>
        <strain evidence="3">8032-3</strain>
    </source>
</reference>
<evidence type="ECO:0000313" key="3">
    <source>
        <dbReference type="EMBL" id="KAK1763283.1"/>
    </source>
</evidence>
<comment type="caution">
    <text evidence="3">The sequence shown here is derived from an EMBL/GenBank/DDBJ whole genome shotgun (WGS) entry which is preliminary data.</text>
</comment>
<dbReference type="PANTHER" id="PTHR24148:SF73">
    <property type="entry name" value="HET DOMAIN PROTEIN (AFU_ORTHOLOGUE AFUA_8G01020)"/>
    <property type="match status" value="1"/>
</dbReference>